<organism evidence="3 4">
    <name type="scientific">Capnocytophaga granulosa</name>
    <dbReference type="NCBI Taxonomy" id="45242"/>
    <lineage>
        <taxon>Bacteria</taxon>
        <taxon>Pseudomonadati</taxon>
        <taxon>Bacteroidota</taxon>
        <taxon>Flavobacteriia</taxon>
        <taxon>Flavobacteriales</taxon>
        <taxon>Flavobacteriaceae</taxon>
        <taxon>Capnocytophaga</taxon>
    </lineage>
</organism>
<dbReference type="GeneID" id="85018234"/>
<sequence>MILNTVHKQKSFAITLVIMILIVLVLLVAKLTNAIIIPEEQEGISITFGTDKMGMGEINPPKPTETAVAAEQPVEEATKTQETPTQEPVLTQDNTEEETVVLPKEEVKKKKETPKETKPNPKKPQKPAASTTDALSSVLNASTKQPQSGTGNGSQGDDNTPGYKGDPKGNPYASSFYGDSSEGSGQGSGKGWGLNGRKYISGEKVYQDCNESGMVVVQIEVDRSGKVVRAKAGEKGTTNKAPCLLDAARKSAMTYRFNADEKAPQTQIGFLSIRFKLGE</sequence>
<evidence type="ECO:0000313" key="3">
    <source>
        <dbReference type="EMBL" id="SDW99615.1"/>
    </source>
</evidence>
<reference evidence="3 4" key="1">
    <citation type="submission" date="2016-10" db="EMBL/GenBank/DDBJ databases">
        <authorList>
            <person name="Varghese N."/>
            <person name="Submissions S."/>
        </authorList>
    </citation>
    <scope>NUCLEOTIDE SEQUENCE [LARGE SCALE GENOMIC DNA]</scope>
    <source>
        <strain evidence="3 4">DSM 11449</strain>
    </source>
</reference>
<feature type="compositionally biased region" description="Polar residues" evidence="1">
    <location>
        <begin position="80"/>
        <end position="93"/>
    </location>
</feature>
<evidence type="ECO:0000313" key="4">
    <source>
        <dbReference type="Proteomes" id="UP000182771"/>
    </source>
</evidence>
<dbReference type="Proteomes" id="UP000182771">
    <property type="component" value="Unassembled WGS sequence"/>
</dbReference>
<protein>
    <submittedName>
        <fullName evidence="3">Outer membrane transport energization protein TonB</fullName>
    </submittedName>
</protein>
<proteinExistence type="predicted"/>
<dbReference type="AlphaFoldDB" id="A0A1H2Y3R1"/>
<feature type="region of interest" description="Disordered" evidence="1">
    <location>
        <begin position="56"/>
        <end position="191"/>
    </location>
</feature>
<feature type="compositionally biased region" description="Polar residues" evidence="1">
    <location>
        <begin position="128"/>
        <end position="149"/>
    </location>
</feature>
<accession>A0A1H2Y3R1</accession>
<feature type="transmembrane region" description="Helical" evidence="2">
    <location>
        <begin position="12"/>
        <end position="31"/>
    </location>
</feature>
<keyword evidence="2" id="KW-0472">Membrane</keyword>
<dbReference type="EMBL" id="FNND01000006">
    <property type="protein sequence ID" value="SDW99615.1"/>
    <property type="molecule type" value="Genomic_DNA"/>
</dbReference>
<evidence type="ECO:0000256" key="2">
    <source>
        <dbReference type="SAM" id="Phobius"/>
    </source>
</evidence>
<dbReference type="OrthoDB" id="676306at2"/>
<dbReference type="RefSeq" id="WP_016419236.1">
    <property type="nucleotide sequence ID" value="NZ_CAJPRD010000010.1"/>
</dbReference>
<feature type="compositionally biased region" description="Basic and acidic residues" evidence="1">
    <location>
        <begin position="103"/>
        <end position="119"/>
    </location>
</feature>
<keyword evidence="2" id="KW-1133">Transmembrane helix</keyword>
<evidence type="ECO:0000256" key="1">
    <source>
        <dbReference type="SAM" id="MobiDB-lite"/>
    </source>
</evidence>
<comment type="caution">
    <text evidence="3">The sequence shown here is derived from an EMBL/GenBank/DDBJ whole genome shotgun (WGS) entry which is preliminary data.</text>
</comment>
<gene>
    <name evidence="3" type="ORF">SAMN05444420_10696</name>
</gene>
<keyword evidence="2" id="KW-0812">Transmembrane</keyword>
<name>A0A1H2Y3R1_9FLAO</name>
<keyword evidence="4" id="KW-1185">Reference proteome</keyword>